<comment type="caution">
    <text evidence="7">The sequence shown here is derived from an EMBL/GenBank/DDBJ whole genome shotgun (WGS) entry which is preliminary data.</text>
</comment>
<dbReference type="Pfam" id="PF08281">
    <property type="entry name" value="Sigma70_r4_2"/>
    <property type="match status" value="1"/>
</dbReference>
<gene>
    <name evidence="7" type="primary">sigJ_7</name>
    <name evidence="7" type="ORF">SRB5_41500</name>
</gene>
<keyword evidence="4" id="KW-0804">Transcription</keyword>
<evidence type="ECO:0000313" key="7">
    <source>
        <dbReference type="EMBL" id="MQY13990.1"/>
    </source>
</evidence>
<dbReference type="InterPro" id="IPR013325">
    <property type="entry name" value="RNA_pol_sigma_r2"/>
</dbReference>
<evidence type="ECO:0000256" key="1">
    <source>
        <dbReference type="ARBA" id="ARBA00010641"/>
    </source>
</evidence>
<dbReference type="InterPro" id="IPR052704">
    <property type="entry name" value="ECF_Sigma-70_Domain"/>
</dbReference>
<protein>
    <submittedName>
        <fullName evidence="7">ECF RNA polymerase sigma factor SigJ</fullName>
    </submittedName>
</protein>
<keyword evidence="2" id="KW-0805">Transcription regulation</keyword>
<dbReference type="PANTHER" id="PTHR30173:SF36">
    <property type="entry name" value="ECF RNA POLYMERASE SIGMA FACTOR SIGJ"/>
    <property type="match status" value="1"/>
</dbReference>
<comment type="similarity">
    <text evidence="1">Belongs to the sigma-70 factor family. ECF subfamily.</text>
</comment>
<accession>A0A7K0CKF9</accession>
<dbReference type="Gene3D" id="1.10.1740.10">
    <property type="match status" value="1"/>
</dbReference>
<dbReference type="Gene3D" id="1.10.10.10">
    <property type="entry name" value="Winged helix-like DNA-binding domain superfamily/Winged helix DNA-binding domain"/>
    <property type="match status" value="1"/>
</dbReference>
<dbReference type="PANTHER" id="PTHR30173">
    <property type="entry name" value="SIGMA 19 FACTOR"/>
    <property type="match status" value="1"/>
</dbReference>
<dbReference type="EMBL" id="WEGJ01000017">
    <property type="protein sequence ID" value="MQY13990.1"/>
    <property type="molecule type" value="Genomic_DNA"/>
</dbReference>
<dbReference type="Pfam" id="PF04542">
    <property type="entry name" value="Sigma70_r2"/>
    <property type="match status" value="1"/>
</dbReference>
<dbReference type="OrthoDB" id="3211555at2"/>
<sequence length="211" mass="23761">MNDDDLDAFVDARPRLFRTAHRIVGDPHEAEDILQEVWLRWYRTDRAAVTNAEAFLLTTTSRLAINHIRSARHRRETPALPREYEDTVYETADPQAGIERGETIELAVQLLCERLLPSERAVFVLREGFRYPYQLIAERLRITPGNARQLATRARARIMAGRTGPYSTDARDRLLKALEPAARGGGLSGLETTLAADTRFRGRPGPLADAA</sequence>
<dbReference type="InterPro" id="IPR007627">
    <property type="entry name" value="RNA_pol_sigma70_r2"/>
</dbReference>
<dbReference type="Proteomes" id="UP000466345">
    <property type="component" value="Unassembled WGS sequence"/>
</dbReference>
<dbReference type="RefSeq" id="WP_153454226.1">
    <property type="nucleotide sequence ID" value="NZ_WEGJ01000017.1"/>
</dbReference>
<organism evidence="7 8">
    <name type="scientific">Streptomyces smaragdinus</name>
    <dbReference type="NCBI Taxonomy" id="2585196"/>
    <lineage>
        <taxon>Bacteria</taxon>
        <taxon>Bacillati</taxon>
        <taxon>Actinomycetota</taxon>
        <taxon>Actinomycetes</taxon>
        <taxon>Kitasatosporales</taxon>
        <taxon>Streptomycetaceae</taxon>
        <taxon>Streptomyces</taxon>
    </lineage>
</organism>
<evidence type="ECO:0000256" key="2">
    <source>
        <dbReference type="ARBA" id="ARBA00023015"/>
    </source>
</evidence>
<feature type="domain" description="RNA polymerase sigma factor 70 region 4 type 2" evidence="6">
    <location>
        <begin position="107"/>
        <end position="158"/>
    </location>
</feature>
<evidence type="ECO:0000259" key="6">
    <source>
        <dbReference type="Pfam" id="PF08281"/>
    </source>
</evidence>
<dbReference type="SUPFAM" id="SSF88659">
    <property type="entry name" value="Sigma3 and sigma4 domains of RNA polymerase sigma factors"/>
    <property type="match status" value="1"/>
</dbReference>
<evidence type="ECO:0000259" key="5">
    <source>
        <dbReference type="Pfam" id="PF04542"/>
    </source>
</evidence>
<dbReference type="AlphaFoldDB" id="A0A7K0CKF9"/>
<dbReference type="InterPro" id="IPR013249">
    <property type="entry name" value="RNA_pol_sigma70_r4_t2"/>
</dbReference>
<name>A0A7K0CKF9_9ACTN</name>
<evidence type="ECO:0000313" key="8">
    <source>
        <dbReference type="Proteomes" id="UP000466345"/>
    </source>
</evidence>
<evidence type="ECO:0000256" key="3">
    <source>
        <dbReference type="ARBA" id="ARBA00023082"/>
    </source>
</evidence>
<keyword evidence="8" id="KW-1185">Reference proteome</keyword>
<proteinExistence type="inferred from homology"/>
<reference evidence="7 8" key="1">
    <citation type="submission" date="2019-10" db="EMBL/GenBank/DDBJ databases">
        <title>Streptomyces smaragdinus sp. nov. and Streptomyces fabii sp. nov., isolated from the gut of fungus growing-termite Macrotermes natalensis.</title>
        <authorList>
            <person name="Schwitalla J."/>
            <person name="Benndorf R."/>
            <person name="Martin K."/>
            <person name="De Beer W."/>
            <person name="Kaster A.-K."/>
            <person name="Vollmers J."/>
            <person name="Poulsen M."/>
            <person name="Beemelmanns C."/>
        </authorList>
    </citation>
    <scope>NUCLEOTIDE SEQUENCE [LARGE SCALE GENOMIC DNA]</scope>
    <source>
        <strain evidence="7 8">RB5</strain>
    </source>
</reference>
<evidence type="ECO:0000256" key="4">
    <source>
        <dbReference type="ARBA" id="ARBA00023163"/>
    </source>
</evidence>
<dbReference type="InterPro" id="IPR014284">
    <property type="entry name" value="RNA_pol_sigma-70_dom"/>
</dbReference>
<dbReference type="GO" id="GO:0003677">
    <property type="term" value="F:DNA binding"/>
    <property type="evidence" value="ECO:0007669"/>
    <property type="project" value="InterPro"/>
</dbReference>
<dbReference type="InterPro" id="IPR036388">
    <property type="entry name" value="WH-like_DNA-bd_sf"/>
</dbReference>
<dbReference type="SUPFAM" id="SSF88946">
    <property type="entry name" value="Sigma2 domain of RNA polymerase sigma factors"/>
    <property type="match status" value="1"/>
</dbReference>
<feature type="domain" description="RNA polymerase sigma-70 region 2" evidence="5">
    <location>
        <begin position="13"/>
        <end position="72"/>
    </location>
</feature>
<dbReference type="NCBIfam" id="TIGR02937">
    <property type="entry name" value="sigma70-ECF"/>
    <property type="match status" value="1"/>
</dbReference>
<dbReference type="GO" id="GO:0016987">
    <property type="term" value="F:sigma factor activity"/>
    <property type="evidence" value="ECO:0007669"/>
    <property type="project" value="UniProtKB-KW"/>
</dbReference>
<dbReference type="GO" id="GO:0006352">
    <property type="term" value="P:DNA-templated transcription initiation"/>
    <property type="evidence" value="ECO:0007669"/>
    <property type="project" value="InterPro"/>
</dbReference>
<keyword evidence="3" id="KW-0731">Sigma factor</keyword>
<dbReference type="InterPro" id="IPR013324">
    <property type="entry name" value="RNA_pol_sigma_r3/r4-like"/>
</dbReference>